<feature type="active site" description="Proton acceptor" evidence="2">
    <location>
        <position position="128"/>
    </location>
</feature>
<dbReference type="PANTHER" id="PTHR35561">
    <property type="entry name" value="RNA 2',3'-CYCLIC PHOSPHODIESTERASE"/>
    <property type="match status" value="1"/>
</dbReference>
<evidence type="ECO:0000256" key="1">
    <source>
        <dbReference type="ARBA" id="ARBA00022801"/>
    </source>
</evidence>
<comment type="function">
    <text evidence="2">Hydrolyzes RNA 2',3'-cyclic phosphodiester to an RNA 2'-phosphomonoester.</text>
</comment>
<feature type="active site" description="Proton donor" evidence="2">
    <location>
        <position position="47"/>
    </location>
</feature>
<gene>
    <name evidence="3" type="primary">thpR</name>
    <name evidence="3" type="ORF">AACH06_08785</name>
</gene>
<dbReference type="Gene3D" id="3.90.1140.10">
    <property type="entry name" value="Cyclic phosphodiesterase"/>
    <property type="match status" value="1"/>
</dbReference>
<dbReference type="InterPro" id="IPR004175">
    <property type="entry name" value="RNA_CPDase"/>
</dbReference>
<evidence type="ECO:0000313" key="3">
    <source>
        <dbReference type="EMBL" id="MEK8030906.1"/>
    </source>
</evidence>
<sequence length="174" mass="19257">MNAPTRDPARLFLALWPAEAQRQSLHDWQQAVRWTPAARLTPAEHLHLTLHFIGPVPRIRLDELASGLALAWDPIDLVLDRFSVWPRGIAVLEPGGRTPPALQALHDALAQRLFGLDLPVETRPFRPHVTLARRADGAKLVSDAGPQALRWRANAGHVLVESAGGYRVLQHFAA</sequence>
<keyword evidence="4" id="KW-1185">Reference proteome</keyword>
<dbReference type="RefSeq" id="WP_341425277.1">
    <property type="nucleotide sequence ID" value="NZ_JBBUTG010000004.1"/>
</dbReference>
<comment type="catalytic activity">
    <reaction evidence="2">
        <text>a 3'-end 2',3'-cyclophospho-ribonucleotide-RNA + H2O = a 3'-end 2'-phospho-ribonucleotide-RNA + H(+)</text>
        <dbReference type="Rhea" id="RHEA:11828"/>
        <dbReference type="Rhea" id="RHEA-COMP:10464"/>
        <dbReference type="Rhea" id="RHEA-COMP:17353"/>
        <dbReference type="ChEBI" id="CHEBI:15377"/>
        <dbReference type="ChEBI" id="CHEBI:15378"/>
        <dbReference type="ChEBI" id="CHEBI:83064"/>
        <dbReference type="ChEBI" id="CHEBI:173113"/>
        <dbReference type="EC" id="3.1.4.58"/>
    </reaction>
</comment>
<feature type="short sequence motif" description="HXTX 1" evidence="2">
    <location>
        <begin position="47"/>
        <end position="50"/>
    </location>
</feature>
<feature type="short sequence motif" description="HXTX 2" evidence="2">
    <location>
        <begin position="128"/>
        <end position="131"/>
    </location>
</feature>
<dbReference type="Proteomes" id="UP001371218">
    <property type="component" value="Unassembled WGS sequence"/>
</dbReference>
<dbReference type="SUPFAM" id="SSF55144">
    <property type="entry name" value="LigT-like"/>
    <property type="match status" value="1"/>
</dbReference>
<comment type="caution">
    <text evidence="3">The sequence shown here is derived from an EMBL/GenBank/DDBJ whole genome shotgun (WGS) entry which is preliminary data.</text>
</comment>
<dbReference type="PANTHER" id="PTHR35561:SF1">
    <property type="entry name" value="RNA 2',3'-CYCLIC PHOSPHODIESTERASE"/>
    <property type="match status" value="1"/>
</dbReference>
<dbReference type="NCBIfam" id="TIGR02258">
    <property type="entry name" value="2_5_ligase"/>
    <property type="match status" value="1"/>
</dbReference>
<dbReference type="EMBL" id="JBBUTG010000004">
    <property type="protein sequence ID" value="MEK8030906.1"/>
    <property type="molecule type" value="Genomic_DNA"/>
</dbReference>
<name>A0ABU9BM40_9BURK</name>
<dbReference type="Pfam" id="PF13563">
    <property type="entry name" value="2_5_RNA_ligase2"/>
    <property type="match status" value="1"/>
</dbReference>
<dbReference type="EC" id="3.1.4.58" evidence="2"/>
<dbReference type="HAMAP" id="MF_01940">
    <property type="entry name" value="RNA_CPDase"/>
    <property type="match status" value="1"/>
</dbReference>
<accession>A0ABU9BM40</accession>
<evidence type="ECO:0000313" key="4">
    <source>
        <dbReference type="Proteomes" id="UP001371218"/>
    </source>
</evidence>
<dbReference type="InterPro" id="IPR009097">
    <property type="entry name" value="Cyclic_Pdiesterase"/>
</dbReference>
<comment type="similarity">
    <text evidence="2">Belongs to the 2H phosphoesterase superfamily. ThpR family.</text>
</comment>
<organism evidence="3 4">
    <name type="scientific">Ideonella lacteola</name>
    <dbReference type="NCBI Taxonomy" id="2984193"/>
    <lineage>
        <taxon>Bacteria</taxon>
        <taxon>Pseudomonadati</taxon>
        <taxon>Pseudomonadota</taxon>
        <taxon>Betaproteobacteria</taxon>
        <taxon>Burkholderiales</taxon>
        <taxon>Sphaerotilaceae</taxon>
        <taxon>Ideonella</taxon>
    </lineage>
</organism>
<protein>
    <recommendedName>
        <fullName evidence="2">RNA 2',3'-cyclic phosphodiesterase</fullName>
        <shortName evidence="2">RNA 2',3'-CPDase</shortName>
        <ecNumber evidence="2">3.1.4.58</ecNumber>
    </recommendedName>
</protein>
<proteinExistence type="inferred from homology"/>
<keyword evidence="1 2" id="KW-0378">Hydrolase</keyword>
<reference evidence="3 4" key="1">
    <citation type="submission" date="2024-04" db="EMBL/GenBank/DDBJ databases">
        <title>Novel species of the genus Ideonella isolated from streams.</title>
        <authorList>
            <person name="Lu H."/>
        </authorList>
    </citation>
    <scope>NUCLEOTIDE SEQUENCE [LARGE SCALE GENOMIC DNA]</scope>
    <source>
        <strain evidence="3 4">DXS29W</strain>
    </source>
</reference>
<evidence type="ECO:0000256" key="2">
    <source>
        <dbReference type="HAMAP-Rule" id="MF_01940"/>
    </source>
</evidence>